<organism evidence="2 3">
    <name type="scientific">Babesia caballi</name>
    <dbReference type="NCBI Taxonomy" id="5871"/>
    <lineage>
        <taxon>Eukaryota</taxon>
        <taxon>Sar</taxon>
        <taxon>Alveolata</taxon>
        <taxon>Apicomplexa</taxon>
        <taxon>Aconoidasida</taxon>
        <taxon>Piroplasmida</taxon>
        <taxon>Babesiidae</taxon>
        <taxon>Babesia</taxon>
    </lineage>
</organism>
<dbReference type="EMBL" id="BPLF01000001">
    <property type="protein sequence ID" value="GIX60664.1"/>
    <property type="molecule type" value="Genomic_DNA"/>
</dbReference>
<sequence length="811" mass="84641">MWARGSASTPKPEATHPPDTPVMTRNHLGRVHAHVSAVAVLLNEAEVGRGSVGVARVVYEARTVAVKRRVDDVVEVQPEHVNAAAEQTVVDSLAKVSHVVGNDDASVLHNQVALVDGVGSEEAVAVNARLANDHALALCEEGQLLRKAKHVLLVGDNVGEHGGPVVAALEAEEGVAQALHVDVLGEEPVLVVVVAVAGGEEALGALLVQQAEQIHQKVHVVLVLADAGVDKEKLLGDLVGSAGELELHEVLGGEHLAVHGALLLAFVGRQSAVVEHPVAAAAELQAEIESPRGENRVVEVGDGGAAEGNVLVENGGTHGVLGAAEAEALVAFADLPVGGALRREDVSDGRDDDRVKGRQHVVDGGLMVNRLAGSGAMRGDHRFAELSGLGCHMHERDNDAADQGVGTVEAHRPSHETKEALPHVLGRSHVGGDVGVAAGFQEAVGGNERRVTSGKIDRRVDSGCGSLVDGMDVHLVDLRHQVVVTAVEARVLPNGTPQNREKAQRAPGIDGLVADHGAPLAKGVGQMVDALVDHPLSDGREVESVVHLSARNEAHFKVRYQAAQHRGAAAERGRGERLLNGGHLGNHRIVRTGELLLAAVGSAGVRRRAVRSRFRGGRIGVQRLAEPGLEGGGRQRVARTRGPREEERPPVLHHDRGMPKRGGLGVHLRVPLDVVLDAAQVLGEGVLGRRAVVALAARAARGGVAALDVARGGLLGARAGHHCPGGVPLGHPAPHTGLVRNHVAAFEPRVPRQVRRLLEGVLHAHTGVFHRAPAGEGLGCKVQAAGNGLHGLRHMEAGSRFGYVQRRVAAA</sequence>
<accession>A0AAV4LLJ0</accession>
<evidence type="ECO:0000256" key="1">
    <source>
        <dbReference type="SAM" id="MobiDB-lite"/>
    </source>
</evidence>
<feature type="region of interest" description="Disordered" evidence="1">
    <location>
        <begin position="628"/>
        <end position="662"/>
    </location>
</feature>
<protein>
    <submittedName>
        <fullName evidence="2">1-alkyl-2-acetylglycerophosphocholine esterase</fullName>
    </submittedName>
</protein>
<dbReference type="RefSeq" id="XP_067712735.1">
    <property type="nucleotide sequence ID" value="XM_067856634.1"/>
</dbReference>
<dbReference type="AlphaFoldDB" id="A0AAV4LLJ0"/>
<feature type="compositionally biased region" description="Basic and acidic residues" evidence="1">
    <location>
        <begin position="642"/>
        <end position="658"/>
    </location>
</feature>
<gene>
    <name evidence="2" type="ORF">BcabD6B2_00990</name>
</gene>
<proteinExistence type="predicted"/>
<reference evidence="2 3" key="1">
    <citation type="submission" date="2021-06" db="EMBL/GenBank/DDBJ databases">
        <title>Genome sequence of Babesia caballi.</title>
        <authorList>
            <person name="Yamagishi J."/>
            <person name="Kidaka T."/>
            <person name="Ochi A."/>
        </authorList>
    </citation>
    <scope>NUCLEOTIDE SEQUENCE [LARGE SCALE GENOMIC DNA]</scope>
    <source>
        <strain evidence="2">USDA-D6B2</strain>
    </source>
</reference>
<dbReference type="GeneID" id="94192147"/>
<feature type="region of interest" description="Disordered" evidence="1">
    <location>
        <begin position="1"/>
        <end position="23"/>
    </location>
</feature>
<keyword evidence="3" id="KW-1185">Reference proteome</keyword>
<name>A0AAV4LLJ0_BABCB</name>
<evidence type="ECO:0000313" key="3">
    <source>
        <dbReference type="Proteomes" id="UP001497744"/>
    </source>
</evidence>
<dbReference type="Proteomes" id="UP001497744">
    <property type="component" value="Unassembled WGS sequence"/>
</dbReference>
<comment type="caution">
    <text evidence="2">The sequence shown here is derived from an EMBL/GenBank/DDBJ whole genome shotgun (WGS) entry which is preliminary data.</text>
</comment>
<evidence type="ECO:0000313" key="2">
    <source>
        <dbReference type="EMBL" id="GIX60664.1"/>
    </source>
</evidence>